<dbReference type="HOGENOM" id="CLU_2595852_0_0_9"/>
<dbReference type="Proteomes" id="UP000004828">
    <property type="component" value="Unassembled WGS sequence"/>
</dbReference>
<gene>
    <name evidence="1" type="ORF">ROSINTL182_09747</name>
</gene>
<accession>C7GIH4</accession>
<organism evidence="1 2">
    <name type="scientific">Roseburia intestinalis L1-82</name>
    <dbReference type="NCBI Taxonomy" id="536231"/>
    <lineage>
        <taxon>Bacteria</taxon>
        <taxon>Bacillati</taxon>
        <taxon>Bacillota</taxon>
        <taxon>Clostridia</taxon>
        <taxon>Lachnospirales</taxon>
        <taxon>Lachnospiraceae</taxon>
        <taxon>Roseburia</taxon>
    </lineage>
</organism>
<dbReference type="AlphaFoldDB" id="C7GIH4"/>
<feature type="non-terminal residue" evidence="1">
    <location>
        <position position="80"/>
    </location>
</feature>
<comment type="caution">
    <text evidence="1">The sequence shown here is derived from an EMBL/GenBank/DDBJ whole genome shotgun (WGS) entry which is preliminary data.</text>
</comment>
<sequence>VGQKRDGFNPQAVYDDMHMNVARVIVPVRVGADNGLVSGEMLVAKFLAQRLRLINGQTVVRSVPWVKADDIVVGFHIFPF</sequence>
<reference evidence="1 2" key="1">
    <citation type="submission" date="2009-08" db="EMBL/GenBank/DDBJ databases">
        <authorList>
            <person name="Weinstock G."/>
            <person name="Sodergren E."/>
            <person name="Clifton S."/>
            <person name="Fulton L."/>
            <person name="Fulton B."/>
            <person name="Courtney L."/>
            <person name="Fronick C."/>
            <person name="Harrison M."/>
            <person name="Strong C."/>
            <person name="Farmer C."/>
            <person name="Delahaunty K."/>
            <person name="Markovic C."/>
            <person name="Hall O."/>
            <person name="Minx P."/>
            <person name="Tomlinson C."/>
            <person name="Mitreva M."/>
            <person name="Nelson J."/>
            <person name="Hou S."/>
            <person name="Wollam A."/>
            <person name="Pepin K.H."/>
            <person name="Johnson M."/>
            <person name="Bhonagiri V."/>
            <person name="Nash W.E."/>
            <person name="Warren W."/>
            <person name="Chinwalla A."/>
            <person name="Mardis E.R."/>
            <person name="Wilson R.K."/>
        </authorList>
    </citation>
    <scope>NUCLEOTIDE SEQUENCE [LARGE SCALE GENOMIC DNA]</scope>
    <source>
        <strain evidence="1 2">L1-82</strain>
    </source>
</reference>
<protein>
    <submittedName>
        <fullName evidence="1">Uncharacterized protein</fullName>
    </submittedName>
</protein>
<evidence type="ECO:0000313" key="1">
    <source>
        <dbReference type="EMBL" id="EEU98380.1"/>
    </source>
</evidence>
<evidence type="ECO:0000313" key="2">
    <source>
        <dbReference type="Proteomes" id="UP000004828"/>
    </source>
</evidence>
<name>C7GIH4_9FIRM</name>
<proteinExistence type="predicted"/>
<dbReference type="EMBL" id="ABYJ02000387">
    <property type="protein sequence ID" value="EEU98380.1"/>
    <property type="molecule type" value="Genomic_DNA"/>
</dbReference>
<feature type="non-terminal residue" evidence="1">
    <location>
        <position position="1"/>
    </location>
</feature>